<feature type="transmembrane region" description="Helical" evidence="1">
    <location>
        <begin position="438"/>
        <end position="456"/>
    </location>
</feature>
<feature type="domain" description="DUF4178" evidence="2">
    <location>
        <begin position="269"/>
        <end position="405"/>
    </location>
</feature>
<sequence length="630" mass="69439">MRTAPCPSCGAPVEFHSAASIMAVCGFCRSTLVRHDADLENLGKMAELAEDRSPFKLRFRGAYRKVGFELIGRLQLAYEDGFWNEWYARFDDGRLGWLSEGSGLCYVTFEKTLKTALPPLASFTPGMTAKLDGESFTVSNIEHAHAVAVEGELPFKATPGYEAPAVDLRSETRFASLDYSETPPRVYLGAAATLDEVLDPAAPTDTVQVRKTQARAFKCTSCGAPLSARGPETLAVGCGHCGSVIDPNDANLAIISRVKGILDQPSLPMGSQGKLRGRSYTVIGYLKRVTVIDSLSYYWNEYLLHAPDAGYAWLVESQGHWNLAKPVSRQPTATWGARSSVEFLNRKYKHFQKCQAEVCQVLGEFTWRVAVGESVQVHDFISPPYLLSAEFSKKELSWTLSEYLPGTEVSEAFKPAKPLPAAVGVAANQPSPTSHGRYWLAFGAFCLLAVVLQLIFSSVAAQRKIWEGDLSIPANATEGSLDTPPIRIERTGNLEIRQSAPLQNRWLYTDLALINRSNGDTIRLGRELSYYSGVDSDGSWTEGSQGDDALLAEVPAGDYVLQVDAETEAKPEDLTAHIMLVRDVPIWSNFWLLLFGLSIVPLLAWWRSQRFEIRRWAESDYPLVSGGDDD</sequence>
<proteinExistence type="predicted"/>
<dbReference type="OrthoDB" id="228033at2"/>
<evidence type="ECO:0000313" key="3">
    <source>
        <dbReference type="EMBL" id="QDQ27188.1"/>
    </source>
</evidence>
<keyword evidence="4" id="KW-1185">Reference proteome</keyword>
<evidence type="ECO:0000259" key="2">
    <source>
        <dbReference type="Pfam" id="PF13785"/>
    </source>
</evidence>
<accession>A0A516SGP4</accession>
<dbReference type="Proteomes" id="UP000317550">
    <property type="component" value="Chromosome"/>
</dbReference>
<dbReference type="Pfam" id="PF13785">
    <property type="entry name" value="DUF4178"/>
    <property type="match status" value="2"/>
</dbReference>
<name>A0A516SGP4_9NEIS</name>
<keyword evidence="1" id="KW-0472">Membrane</keyword>
<gene>
    <name evidence="3" type="ORF">FNU76_12905</name>
</gene>
<dbReference type="AlphaFoldDB" id="A0A516SGP4"/>
<dbReference type="InterPro" id="IPR025235">
    <property type="entry name" value="DUF4178"/>
</dbReference>
<dbReference type="KEGG" id="cari:FNU76_12905"/>
<protein>
    <submittedName>
        <fullName evidence="3">DUF4178 domain-containing protein</fullName>
    </submittedName>
</protein>
<feature type="domain" description="DUF4178" evidence="2">
    <location>
        <begin position="61"/>
        <end position="189"/>
    </location>
</feature>
<keyword evidence="1" id="KW-1133">Transmembrane helix</keyword>
<dbReference type="EMBL" id="CP041730">
    <property type="protein sequence ID" value="QDQ27188.1"/>
    <property type="molecule type" value="Genomic_DNA"/>
</dbReference>
<feature type="transmembrane region" description="Helical" evidence="1">
    <location>
        <begin position="586"/>
        <end position="606"/>
    </location>
</feature>
<evidence type="ECO:0000256" key="1">
    <source>
        <dbReference type="SAM" id="Phobius"/>
    </source>
</evidence>
<organism evidence="3 4">
    <name type="scientific">Chitinimonas arctica</name>
    <dbReference type="NCBI Taxonomy" id="2594795"/>
    <lineage>
        <taxon>Bacteria</taxon>
        <taxon>Pseudomonadati</taxon>
        <taxon>Pseudomonadota</taxon>
        <taxon>Betaproteobacteria</taxon>
        <taxon>Neisseriales</taxon>
        <taxon>Chitinibacteraceae</taxon>
        <taxon>Chitinimonas</taxon>
    </lineage>
</organism>
<keyword evidence="1" id="KW-0812">Transmembrane</keyword>
<evidence type="ECO:0000313" key="4">
    <source>
        <dbReference type="Proteomes" id="UP000317550"/>
    </source>
</evidence>
<reference evidence="4" key="1">
    <citation type="submission" date="2019-07" db="EMBL/GenBank/DDBJ databases">
        <title>Chitinimonas sp. nov., isolated from Ny-Alesund, arctica soil.</title>
        <authorList>
            <person name="Xu Q."/>
            <person name="Peng F."/>
        </authorList>
    </citation>
    <scope>NUCLEOTIDE SEQUENCE [LARGE SCALE GENOMIC DNA]</scope>
    <source>
        <strain evidence="4">R3-44</strain>
    </source>
</reference>